<sequence length="229" mass="25904">MSQSTFHGLYVFGVFEFEEKTSPKNEWRPEWRTYTVSIGCTGANRDHRLLYEIQAKGFGAAQFWLWQDNIYFLRGSFFPSNSSTTSQDQLIFEGSEAILLAQANNFLGETINAVGITGVGVLLKKKTIVEVCCHYLKKNAVTKPCSGLNDKNWTQPQGKTTIAKCIKHSPTPYHGAKRWKVCLGFFGTTHKITLLDEQRQQLHSTPESEATWMIKPHRVQAAIHSVECT</sequence>
<dbReference type="Proteomes" id="UP000001072">
    <property type="component" value="Unassembled WGS sequence"/>
</dbReference>
<reference evidence="2" key="1">
    <citation type="journal article" date="2011" name="Proc. Natl. Acad. Sci. U.S.A.">
        <title>Obligate biotrophy features unraveled by the genomic analysis of rust fungi.</title>
        <authorList>
            <person name="Duplessis S."/>
            <person name="Cuomo C.A."/>
            <person name="Lin Y.-C."/>
            <person name="Aerts A."/>
            <person name="Tisserant E."/>
            <person name="Veneault-Fourrey C."/>
            <person name="Joly D.L."/>
            <person name="Hacquard S."/>
            <person name="Amselem J."/>
            <person name="Cantarel B.L."/>
            <person name="Chiu R."/>
            <person name="Coutinho P.M."/>
            <person name="Feau N."/>
            <person name="Field M."/>
            <person name="Frey P."/>
            <person name="Gelhaye E."/>
            <person name="Goldberg J."/>
            <person name="Grabherr M.G."/>
            <person name="Kodira C.D."/>
            <person name="Kohler A."/>
            <person name="Kuees U."/>
            <person name="Lindquist E.A."/>
            <person name="Lucas S.M."/>
            <person name="Mago R."/>
            <person name="Mauceli E."/>
            <person name="Morin E."/>
            <person name="Murat C."/>
            <person name="Pangilinan J.L."/>
            <person name="Park R."/>
            <person name="Pearson M."/>
            <person name="Quesneville H."/>
            <person name="Rouhier N."/>
            <person name="Sakthikumar S."/>
            <person name="Salamov A.A."/>
            <person name="Schmutz J."/>
            <person name="Selles B."/>
            <person name="Shapiro H."/>
            <person name="Tanguay P."/>
            <person name="Tuskan G.A."/>
            <person name="Henrissat B."/>
            <person name="Van de Peer Y."/>
            <person name="Rouze P."/>
            <person name="Ellis J.G."/>
            <person name="Dodds P.N."/>
            <person name="Schein J.E."/>
            <person name="Zhong S."/>
            <person name="Hamelin R.C."/>
            <person name="Grigoriev I.V."/>
            <person name="Szabo L.J."/>
            <person name="Martin F."/>
        </authorList>
    </citation>
    <scope>NUCLEOTIDE SEQUENCE [LARGE SCALE GENOMIC DNA]</scope>
    <source>
        <strain evidence="2">98AG31 / pathotype 3-4-7</strain>
    </source>
</reference>
<dbReference type="HOGENOM" id="CLU_1210073_0_0_1"/>
<dbReference type="EMBL" id="GL883141">
    <property type="protein sequence ID" value="EGG01010.1"/>
    <property type="molecule type" value="Genomic_DNA"/>
</dbReference>
<accession>F4S2V9</accession>
<organism evidence="2">
    <name type="scientific">Melampsora larici-populina (strain 98AG31 / pathotype 3-4-7)</name>
    <name type="common">Poplar leaf rust fungus</name>
    <dbReference type="NCBI Taxonomy" id="747676"/>
    <lineage>
        <taxon>Eukaryota</taxon>
        <taxon>Fungi</taxon>
        <taxon>Dikarya</taxon>
        <taxon>Basidiomycota</taxon>
        <taxon>Pucciniomycotina</taxon>
        <taxon>Pucciniomycetes</taxon>
        <taxon>Pucciniales</taxon>
        <taxon>Melampsoraceae</taxon>
        <taxon>Melampsora</taxon>
    </lineage>
</organism>
<keyword evidence="2" id="KW-1185">Reference proteome</keyword>
<dbReference type="RefSeq" id="XP_007415610.1">
    <property type="nucleotide sequence ID" value="XM_007415548.1"/>
</dbReference>
<proteinExistence type="predicted"/>
<gene>
    <name evidence="1" type="ORF">MELLADRAFT_67292</name>
</gene>
<dbReference type="VEuPathDB" id="FungiDB:MELLADRAFT_67292"/>
<dbReference type="AlphaFoldDB" id="F4S2V9"/>
<evidence type="ECO:0000313" key="2">
    <source>
        <dbReference type="Proteomes" id="UP000001072"/>
    </source>
</evidence>
<evidence type="ECO:0000313" key="1">
    <source>
        <dbReference type="EMBL" id="EGG01010.1"/>
    </source>
</evidence>
<protein>
    <submittedName>
        <fullName evidence="1">Uncharacterized protein</fullName>
    </submittedName>
</protein>
<dbReference type="KEGG" id="mlr:MELLADRAFT_67292"/>
<name>F4S2V9_MELLP</name>
<dbReference type="GeneID" id="18930807"/>
<dbReference type="InParanoid" id="F4S2V9"/>